<dbReference type="EMBL" id="JBHSFU010000003">
    <property type="protein sequence ID" value="MFC4557271.1"/>
    <property type="molecule type" value="Genomic_DNA"/>
</dbReference>
<dbReference type="Proteomes" id="UP001595989">
    <property type="component" value="Unassembled WGS sequence"/>
</dbReference>
<feature type="domain" description="Sulfatase N-terminal" evidence="9">
    <location>
        <begin position="243"/>
        <end position="532"/>
    </location>
</feature>
<evidence type="ECO:0000256" key="2">
    <source>
        <dbReference type="ARBA" id="ARBA00009983"/>
    </source>
</evidence>
<dbReference type="PANTHER" id="PTHR47371">
    <property type="entry name" value="LIPOTEICHOIC ACID SYNTHASE"/>
    <property type="match status" value="1"/>
</dbReference>
<protein>
    <submittedName>
        <fullName evidence="10">LTA synthase family protein</fullName>
        <ecNumber evidence="10">2.7.8.-</ecNumber>
    </submittedName>
</protein>
<keyword evidence="10" id="KW-0808">Transferase</keyword>
<gene>
    <name evidence="10" type="ORF">ACFO3D_03465</name>
</gene>
<evidence type="ECO:0000313" key="10">
    <source>
        <dbReference type="EMBL" id="MFC4557271.1"/>
    </source>
</evidence>
<evidence type="ECO:0000256" key="4">
    <source>
        <dbReference type="ARBA" id="ARBA00022692"/>
    </source>
</evidence>
<name>A0ABV9DFV9_9BACI</name>
<comment type="caution">
    <text evidence="10">The sequence shown here is derived from an EMBL/GenBank/DDBJ whole genome shotgun (WGS) entry which is preliminary data.</text>
</comment>
<accession>A0ABV9DFV9</accession>
<dbReference type="InterPro" id="IPR050448">
    <property type="entry name" value="OpgB/LTA_synthase_biosynth"/>
</dbReference>
<dbReference type="Gene3D" id="3.40.720.10">
    <property type="entry name" value="Alkaline Phosphatase, subunit A"/>
    <property type="match status" value="1"/>
</dbReference>
<dbReference type="SUPFAM" id="SSF53649">
    <property type="entry name" value="Alkaline phosphatase-like"/>
    <property type="match status" value="1"/>
</dbReference>
<keyword evidence="5 8" id="KW-1133">Transmembrane helix</keyword>
<comment type="similarity">
    <text evidence="2 7">Belongs to the LTA synthase family.</text>
</comment>
<sequence length="616" mass="70421">MRMFKEFISNNLILSVFLFLWLKTVIATFICFDLTILNWLDVVSVILAPAGILMLGIGLSFFFSKRVKPVLLLSIIVLVTGLLYANILYYRFYIDFVTVSVLLQLSNVGGIGPSTAELFTPWDILLIADIFVLGRFIIRKRKRGDTISRPPLKKYCYSGGVLLLVTFSLGIIQQPTLLKTQYDREQLVSLLGIYNYQIVNSVYGVKAPISEAFTDSSDIEKIDHYLANKQAGKGKHYGEAKGRNVILISMESTQNFVINQTVNGEEITPFLNDLIEKSYYFSNIYDQTAQGKTSDSEFLVDTGLYPLPSGSVFVRRPENSFNALPEILKSSGGYTTASLHGNDREFWNREAMYNTLGYDYFFSKRDYEVNQENSVNYGIKDIPFFMQSIDKHKQLNEPYFAKFITLTNHFPFLLEEEDQLIEPANTEVGVVNRYVTTVRYQDEAIKELFEQLKEQHMYKDTIFVIYGDHYGISQKYEEGVHELLGQKKTPVNHMKLQQVPLIIHIPGQKGKKISTVGGQVGIRSTVLHLLGIPTEDKMSFSRNLFIRDNHPVIFRDGDMVTGKYGYMDNLCYSMKSAKQVSRDHCLKYQETLQQELELNDEIILGDLLRFINSPNS</sequence>
<dbReference type="InterPro" id="IPR000917">
    <property type="entry name" value="Sulfatase_N"/>
</dbReference>
<keyword evidence="6 7" id="KW-0472">Membrane</keyword>
<reference evidence="11" key="1">
    <citation type="journal article" date="2019" name="Int. J. Syst. Evol. Microbiol.">
        <title>The Global Catalogue of Microorganisms (GCM) 10K type strain sequencing project: providing services to taxonomists for standard genome sequencing and annotation.</title>
        <authorList>
            <consortium name="The Broad Institute Genomics Platform"/>
            <consortium name="The Broad Institute Genome Sequencing Center for Infectious Disease"/>
            <person name="Wu L."/>
            <person name="Ma J."/>
        </authorList>
    </citation>
    <scope>NUCLEOTIDE SEQUENCE [LARGE SCALE GENOMIC DNA]</scope>
    <source>
        <strain evidence="11">CGMCC 4.7426</strain>
    </source>
</reference>
<evidence type="ECO:0000256" key="6">
    <source>
        <dbReference type="ARBA" id="ARBA00023136"/>
    </source>
</evidence>
<keyword evidence="4 8" id="KW-0812">Transmembrane</keyword>
<comment type="subcellular location">
    <subcellularLocation>
        <location evidence="1">Cell membrane</location>
        <topology evidence="1">Multi-pass membrane protein</topology>
    </subcellularLocation>
</comment>
<dbReference type="PIRSF" id="PIRSF005091">
    <property type="entry name" value="Mmb_sulf_HI1246"/>
    <property type="match status" value="1"/>
</dbReference>
<evidence type="ECO:0000259" key="9">
    <source>
        <dbReference type="Pfam" id="PF00884"/>
    </source>
</evidence>
<keyword evidence="3 7" id="KW-1003">Cell membrane</keyword>
<dbReference type="RefSeq" id="WP_390293214.1">
    <property type="nucleotide sequence ID" value="NZ_JBHSFU010000003.1"/>
</dbReference>
<dbReference type="InterPro" id="IPR017850">
    <property type="entry name" value="Alkaline_phosphatase_core_sf"/>
</dbReference>
<dbReference type="EC" id="2.7.8.-" evidence="10"/>
<dbReference type="Pfam" id="PF00884">
    <property type="entry name" value="Sulfatase"/>
    <property type="match status" value="1"/>
</dbReference>
<feature type="transmembrane region" description="Helical" evidence="8">
    <location>
        <begin position="155"/>
        <end position="172"/>
    </location>
</feature>
<organism evidence="10 11">
    <name type="scientific">Virgibacillus kekensis</name>
    <dbReference type="NCBI Taxonomy" id="202261"/>
    <lineage>
        <taxon>Bacteria</taxon>
        <taxon>Bacillati</taxon>
        <taxon>Bacillota</taxon>
        <taxon>Bacilli</taxon>
        <taxon>Bacillales</taxon>
        <taxon>Bacillaceae</taxon>
        <taxon>Virgibacillus</taxon>
    </lineage>
</organism>
<evidence type="ECO:0000313" key="11">
    <source>
        <dbReference type="Proteomes" id="UP001595989"/>
    </source>
</evidence>
<dbReference type="Gene3D" id="3.30.1120.170">
    <property type="match status" value="1"/>
</dbReference>
<dbReference type="GO" id="GO:0016740">
    <property type="term" value="F:transferase activity"/>
    <property type="evidence" value="ECO:0007669"/>
    <property type="project" value="UniProtKB-KW"/>
</dbReference>
<keyword evidence="11" id="KW-1185">Reference proteome</keyword>
<dbReference type="PANTHER" id="PTHR47371:SF1">
    <property type="entry name" value="LIPOTEICHOIC ACID SYNTHASE-LIKE YQGS"/>
    <property type="match status" value="1"/>
</dbReference>
<feature type="transmembrane region" description="Helical" evidence="8">
    <location>
        <begin position="43"/>
        <end position="63"/>
    </location>
</feature>
<evidence type="ECO:0000256" key="3">
    <source>
        <dbReference type="ARBA" id="ARBA00022475"/>
    </source>
</evidence>
<feature type="transmembrane region" description="Helical" evidence="8">
    <location>
        <begin position="110"/>
        <end position="134"/>
    </location>
</feature>
<evidence type="ECO:0000256" key="5">
    <source>
        <dbReference type="ARBA" id="ARBA00022989"/>
    </source>
</evidence>
<proteinExistence type="inferred from homology"/>
<dbReference type="InterPro" id="IPR012160">
    <property type="entry name" value="LtaS-like"/>
</dbReference>
<dbReference type="CDD" id="cd16015">
    <property type="entry name" value="LTA_synthase"/>
    <property type="match status" value="1"/>
</dbReference>
<evidence type="ECO:0000256" key="7">
    <source>
        <dbReference type="PIRNR" id="PIRNR005091"/>
    </source>
</evidence>
<feature type="transmembrane region" description="Helical" evidence="8">
    <location>
        <begin position="70"/>
        <end position="90"/>
    </location>
</feature>
<evidence type="ECO:0000256" key="1">
    <source>
        <dbReference type="ARBA" id="ARBA00004651"/>
    </source>
</evidence>
<evidence type="ECO:0000256" key="8">
    <source>
        <dbReference type="SAM" id="Phobius"/>
    </source>
</evidence>